<comment type="caution">
    <text evidence="2">The sequence shown here is derived from an EMBL/GenBank/DDBJ whole genome shotgun (WGS) entry which is preliminary data.</text>
</comment>
<dbReference type="InterPro" id="IPR024072">
    <property type="entry name" value="DHFR-like_dom_sf"/>
</dbReference>
<evidence type="ECO:0000313" key="3">
    <source>
        <dbReference type="Proteomes" id="UP000293852"/>
    </source>
</evidence>
<dbReference type="SUPFAM" id="SSF53597">
    <property type="entry name" value="Dihydrofolate reductase-like"/>
    <property type="match status" value="1"/>
</dbReference>
<dbReference type="InterPro" id="IPR050765">
    <property type="entry name" value="Riboflavin_Biosynth_HTPR"/>
</dbReference>
<dbReference type="GO" id="GO:0008703">
    <property type="term" value="F:5-amino-6-(5-phosphoribosylamino)uracil reductase activity"/>
    <property type="evidence" value="ECO:0007669"/>
    <property type="project" value="InterPro"/>
</dbReference>
<evidence type="ECO:0000313" key="2">
    <source>
        <dbReference type="EMBL" id="RZS60961.1"/>
    </source>
</evidence>
<evidence type="ECO:0000259" key="1">
    <source>
        <dbReference type="Pfam" id="PF01872"/>
    </source>
</evidence>
<keyword evidence="3" id="KW-1185">Reference proteome</keyword>
<dbReference type="Proteomes" id="UP000293852">
    <property type="component" value="Unassembled WGS sequence"/>
</dbReference>
<name>A0A4Q7M166_9MICO</name>
<dbReference type="Pfam" id="PF01872">
    <property type="entry name" value="RibD_C"/>
    <property type="match status" value="1"/>
</dbReference>
<dbReference type="Gene3D" id="3.40.430.10">
    <property type="entry name" value="Dihydrofolate Reductase, subunit A"/>
    <property type="match status" value="1"/>
</dbReference>
<accession>A0A4Q7M166</accession>
<organism evidence="2 3">
    <name type="scientific">Xylanimonas ulmi</name>
    <dbReference type="NCBI Taxonomy" id="228973"/>
    <lineage>
        <taxon>Bacteria</taxon>
        <taxon>Bacillati</taxon>
        <taxon>Actinomycetota</taxon>
        <taxon>Actinomycetes</taxon>
        <taxon>Micrococcales</taxon>
        <taxon>Promicromonosporaceae</taxon>
        <taxon>Xylanimonas</taxon>
    </lineage>
</organism>
<dbReference type="OrthoDB" id="7342392at2"/>
<proteinExistence type="predicted"/>
<feature type="domain" description="Bacterial bifunctional deaminase-reductase C-terminal" evidence="1">
    <location>
        <begin position="4"/>
        <end position="182"/>
    </location>
</feature>
<reference evidence="2 3" key="1">
    <citation type="submission" date="2019-02" db="EMBL/GenBank/DDBJ databases">
        <title>Sequencing the genomes of 1000 actinobacteria strains.</title>
        <authorList>
            <person name="Klenk H.-P."/>
        </authorList>
    </citation>
    <scope>NUCLEOTIDE SEQUENCE [LARGE SCALE GENOMIC DNA]</scope>
    <source>
        <strain evidence="2 3">DSM 16932</strain>
    </source>
</reference>
<dbReference type="GO" id="GO:0009231">
    <property type="term" value="P:riboflavin biosynthetic process"/>
    <property type="evidence" value="ECO:0007669"/>
    <property type="project" value="InterPro"/>
</dbReference>
<dbReference type="PANTHER" id="PTHR38011:SF11">
    <property type="entry name" value="2,5-DIAMINO-6-RIBOSYLAMINO-4(3H)-PYRIMIDINONE 5'-PHOSPHATE REDUCTASE"/>
    <property type="match status" value="1"/>
</dbReference>
<dbReference type="RefSeq" id="WP_130413288.1">
    <property type="nucleotide sequence ID" value="NZ_SGWX01000001.1"/>
</dbReference>
<sequence length="189" mass="20149">MGTLRYTAICSIDGCTARSDGQFDFATPSAEVHAAVNAAESDVRLEVYGRRMWETMEFWATDAPLSDAAPDVVREFALQWRATPKVIASDSLAALDVPGVPGVRLEPRLTPERLAAIVAEADGVVSIGGATVAGVAVRAGLVDDVQLYVVPHTVGGGLRALPDGVEAAWRLRETRVFADGVVWLRYGRA</sequence>
<dbReference type="EMBL" id="SGWX01000001">
    <property type="protein sequence ID" value="RZS60961.1"/>
    <property type="molecule type" value="Genomic_DNA"/>
</dbReference>
<dbReference type="PANTHER" id="PTHR38011">
    <property type="entry name" value="DIHYDROFOLATE REDUCTASE FAMILY PROTEIN (AFU_ORTHOLOGUE AFUA_8G06820)"/>
    <property type="match status" value="1"/>
</dbReference>
<dbReference type="AlphaFoldDB" id="A0A4Q7M166"/>
<protein>
    <submittedName>
        <fullName evidence="2">Dihydrofolate reductase</fullName>
    </submittedName>
</protein>
<gene>
    <name evidence="2" type="ORF">EV386_1242</name>
</gene>
<dbReference type="InterPro" id="IPR002734">
    <property type="entry name" value="RibDG_C"/>
</dbReference>